<dbReference type="SUPFAM" id="SSF56112">
    <property type="entry name" value="Protein kinase-like (PK-like)"/>
    <property type="match status" value="1"/>
</dbReference>
<protein>
    <submittedName>
        <fullName evidence="2">Aminoglycoside phosphotransferase family protein</fullName>
        <ecNumber evidence="2">2.7.1.-</ecNumber>
    </submittedName>
</protein>
<evidence type="ECO:0000313" key="3">
    <source>
        <dbReference type="Proteomes" id="UP001312865"/>
    </source>
</evidence>
<dbReference type="InterPro" id="IPR002575">
    <property type="entry name" value="Aminoglycoside_PTrfase"/>
</dbReference>
<name>A0ABU8HJW2_9BACI</name>
<evidence type="ECO:0000259" key="1">
    <source>
        <dbReference type="Pfam" id="PF01636"/>
    </source>
</evidence>
<dbReference type="PANTHER" id="PTHR41283">
    <property type="entry name" value="AMINOGLYCOSIDE PHOSPHOTRANSFERASE"/>
    <property type="match status" value="1"/>
</dbReference>
<accession>A0ABU8HJW2</accession>
<organism evidence="2 3">
    <name type="scientific">Bacillus spongiae</name>
    <dbReference type="NCBI Taxonomy" id="2683610"/>
    <lineage>
        <taxon>Bacteria</taxon>
        <taxon>Bacillati</taxon>
        <taxon>Bacillota</taxon>
        <taxon>Bacilli</taxon>
        <taxon>Bacillales</taxon>
        <taxon>Bacillaceae</taxon>
        <taxon>Bacillus</taxon>
    </lineage>
</organism>
<keyword evidence="3" id="KW-1185">Reference proteome</keyword>
<evidence type="ECO:0000313" key="2">
    <source>
        <dbReference type="EMBL" id="MEI5909708.1"/>
    </source>
</evidence>
<sequence>MEYSIEKIVATIPFLNGSTQVKKIEEGYSPDEKYIVVKEENKYLLRIANITYAEKRKREFQLLKEIANRKVRSQRPIEFQVKEENQLCFLLMEYIEGVPASEAFKNCSEQIQYQIGEKAGKELYRIHQIKAPADRPIWEVSQRKKFSYYLTEYREGGIKLEKEQNILSFIKDNISLLTGRPTVLLHDDFHLGHIIIKNQEYKGIIDFNGYDYGDPYHDFYNLSLFSRRESIPFINGQINGYFSTKPNDGFWRLYSLYAAMNIIFTIVWTNKYDPNSMEDAMERINIILEDHDDFNLIQPKWYDPMSSYRLS</sequence>
<reference evidence="2 3" key="1">
    <citation type="journal article" date="2018" name="J. Microbiol.">
        <title>Bacillus spongiae sp. nov., isolated from sponge of Jeju Island.</title>
        <authorList>
            <person name="Lee G.E."/>
            <person name="Im W.T."/>
            <person name="Park J.S."/>
        </authorList>
    </citation>
    <scope>NUCLEOTIDE SEQUENCE [LARGE SCALE GENOMIC DNA]</scope>
    <source>
        <strain evidence="2 3">135PIL107-10</strain>
    </source>
</reference>
<dbReference type="InterPro" id="IPR011009">
    <property type="entry name" value="Kinase-like_dom_sf"/>
</dbReference>
<keyword evidence="2" id="KW-0808">Transferase</keyword>
<dbReference type="RefSeq" id="WP_336589152.1">
    <property type="nucleotide sequence ID" value="NZ_JBBAXC010000037.1"/>
</dbReference>
<dbReference type="EMBL" id="JBBAXC010000037">
    <property type="protein sequence ID" value="MEI5909708.1"/>
    <property type="molecule type" value="Genomic_DNA"/>
</dbReference>
<feature type="domain" description="Aminoglycoside phosphotransferase" evidence="1">
    <location>
        <begin position="21"/>
        <end position="246"/>
    </location>
</feature>
<dbReference type="GO" id="GO:0016740">
    <property type="term" value="F:transferase activity"/>
    <property type="evidence" value="ECO:0007669"/>
    <property type="project" value="UniProtKB-KW"/>
</dbReference>
<gene>
    <name evidence="2" type="ORF">WAK64_22210</name>
</gene>
<dbReference type="PANTHER" id="PTHR41283:SF1">
    <property type="entry name" value="AMINOGLYCOSIDE PHOSPHOTRANSFERASE DOMAIN-CONTAINING PROTEIN"/>
    <property type="match status" value="1"/>
</dbReference>
<dbReference type="EC" id="2.7.1.-" evidence="2"/>
<comment type="caution">
    <text evidence="2">The sequence shown here is derived from an EMBL/GenBank/DDBJ whole genome shotgun (WGS) entry which is preliminary data.</text>
</comment>
<dbReference type="Gene3D" id="3.90.1200.10">
    <property type="match status" value="1"/>
</dbReference>
<proteinExistence type="predicted"/>
<dbReference type="Pfam" id="PF01636">
    <property type="entry name" value="APH"/>
    <property type="match status" value="1"/>
</dbReference>
<dbReference type="Proteomes" id="UP001312865">
    <property type="component" value="Unassembled WGS sequence"/>
</dbReference>